<feature type="compositionally biased region" description="Basic and acidic residues" evidence="1">
    <location>
        <begin position="135"/>
        <end position="144"/>
    </location>
</feature>
<dbReference type="InterPro" id="IPR001478">
    <property type="entry name" value="PDZ"/>
</dbReference>
<feature type="region of interest" description="Disordered" evidence="1">
    <location>
        <begin position="50"/>
        <end position="184"/>
    </location>
</feature>
<evidence type="ECO:0000256" key="1">
    <source>
        <dbReference type="SAM" id="MobiDB-lite"/>
    </source>
</evidence>
<gene>
    <name evidence="3" type="ORF">AFUS01_LOCUS14335</name>
</gene>
<dbReference type="PANTHER" id="PTHR46900:SF2">
    <property type="entry name" value="TYROSINE-PROTEIN PHOSPHATASE NON-RECEPTOR TYPE 13"/>
    <property type="match status" value="1"/>
</dbReference>
<dbReference type="Pfam" id="PF00595">
    <property type="entry name" value="PDZ"/>
    <property type="match status" value="3"/>
</dbReference>
<evidence type="ECO:0000313" key="4">
    <source>
        <dbReference type="Proteomes" id="UP000708208"/>
    </source>
</evidence>
<dbReference type="OrthoDB" id="165498at2759"/>
<feature type="domain" description="PDZ" evidence="2">
    <location>
        <begin position="1140"/>
        <end position="1220"/>
    </location>
</feature>
<feature type="region of interest" description="Disordered" evidence="1">
    <location>
        <begin position="939"/>
        <end position="1018"/>
    </location>
</feature>
<dbReference type="EMBL" id="CAJVCH010120996">
    <property type="protein sequence ID" value="CAG7725378.1"/>
    <property type="molecule type" value="Genomic_DNA"/>
</dbReference>
<feature type="compositionally biased region" description="Acidic residues" evidence="1">
    <location>
        <begin position="1082"/>
        <end position="1097"/>
    </location>
</feature>
<keyword evidence="4" id="KW-1185">Reference proteome</keyword>
<feature type="region of interest" description="Disordered" evidence="1">
    <location>
        <begin position="535"/>
        <end position="577"/>
    </location>
</feature>
<feature type="compositionally biased region" description="Polar residues" evidence="1">
    <location>
        <begin position="789"/>
        <end position="807"/>
    </location>
</feature>
<dbReference type="PANTHER" id="PTHR46900">
    <property type="entry name" value="TYROSINE-PROTEIN PHOSPHATASE NON-RECEPTOR TYPE 13"/>
    <property type="match status" value="1"/>
</dbReference>
<feature type="compositionally biased region" description="Basic and acidic residues" evidence="1">
    <location>
        <begin position="535"/>
        <end position="565"/>
    </location>
</feature>
<feature type="domain" description="PDZ" evidence="2">
    <location>
        <begin position="606"/>
        <end position="687"/>
    </location>
</feature>
<feature type="compositionally biased region" description="Low complexity" evidence="1">
    <location>
        <begin position="846"/>
        <end position="865"/>
    </location>
</feature>
<feature type="region of interest" description="Disordered" evidence="1">
    <location>
        <begin position="239"/>
        <end position="271"/>
    </location>
</feature>
<feature type="region of interest" description="Disordered" evidence="1">
    <location>
        <begin position="285"/>
        <end position="304"/>
    </location>
</feature>
<organism evidence="3 4">
    <name type="scientific">Allacma fusca</name>
    <dbReference type="NCBI Taxonomy" id="39272"/>
    <lineage>
        <taxon>Eukaryota</taxon>
        <taxon>Metazoa</taxon>
        <taxon>Ecdysozoa</taxon>
        <taxon>Arthropoda</taxon>
        <taxon>Hexapoda</taxon>
        <taxon>Collembola</taxon>
        <taxon>Symphypleona</taxon>
        <taxon>Sminthuridae</taxon>
        <taxon>Allacma</taxon>
    </lineage>
</organism>
<feature type="compositionally biased region" description="Polar residues" evidence="1">
    <location>
        <begin position="960"/>
        <end position="995"/>
    </location>
</feature>
<feature type="compositionally biased region" description="Low complexity" evidence="1">
    <location>
        <begin position="996"/>
        <end position="1018"/>
    </location>
</feature>
<dbReference type="SMART" id="SM00228">
    <property type="entry name" value="PDZ"/>
    <property type="match status" value="3"/>
</dbReference>
<feature type="domain" description="PDZ" evidence="2">
    <location>
        <begin position="417"/>
        <end position="503"/>
    </location>
</feature>
<sequence>MMGGGRSSIESVSELQLAGVSRASEVYLCGTSDDGGTKGRTPRFKRLKKRLSGCSNSQRQEEPANEIEEAVKTAPICTLDPPTNPTNLNEDEENRSPGRNLFRVSPRRQVSFKLSRSPLASRRKQLEQTQSLDFPSRESHDSLPHESQPVMTWFKQADPPVNKSSGMGANGSTHNGRLKSRSQSSSALYCIKSGNANNNFQGGGRDPHHPAVYTNGGMLSNSIPADLWDLPPTTKSYSPITRKHSRPHLEHQKSAEFPSQDVTAKNQRNQKHRAFPFVDAFIHRSSGKRDAKKGKGRSGGSEREKFYAVSCPDVAQEANSSIGASTFCHSHGNANNPDGGYSYERSATAYEYDEGNPPNNFQPLINSSSSAFPYPPGHYQPNIHNYDRHPQYYSEVECGGGRAPIMFPFITEADIFEIRLIRDHRGLGLSVTGGSDSQENYPGLIRIKKVFPMGPAYQSGRLRPWDIILKANGVPLTGLTNHEALEVLRTTPVETILTVCRPPSFIPGFHILEQSNNSQSQPQLCQFHSSSYHDHQFEDQQELHHQQSLEQERSHQPENHPEQYQHDGYSSSSAFNPSVKSKSLSSLKIPSYQQQSQAHHSYGEFEVTLEKINGSLGFTLRQEDTSILGHYVRALVKDPALSDGRVQPGDRILSVNGQDLSGVSHADAIAFLRQCPAKVTLRLYRDVAPTPISPLSPTESHKSIKTKPLRQEAIDMLNDLALRKKMSGSDPKSSLPGSAVGRTGLRGKVVHDANGPATLPRRRHGLGGAVTPSPEVLSAALNRFAGHSTPKSNKSGSPESVKSSNIGPRNYPAETRSSGSGESTPAGTITQSRIKTDRSAYNNLYSSSSITSSKQQKDSVSSDSSMELGPRNRKPSFRQYTLHLDRISSLEDESFSSDLNHTDSIMSEPGFGMSPVHTGNNFRHGQPAYQSAILPSTGAKMARKANKRHKEEGDARSGRESPTTMSDIDAPSSNIFPSLDSSNDTQQMTSQVNQLSGTKGASSIASGTGKASGSKSGGLLKWKGVVFSQENDGEDENTVDDENDDLDSTATSTLSLRDAPGASNLSSSNSDHMKQLWKRLSDDEDEDDDLEDEDDGTESSGRNLKTLPQRRSPDGREFRDCDMMEVTSSTTQCNGEQIFTVQLSRRWCSRLGFSLQGSEGHTFISAIYPDSVAAKDGRLRVGDEIIMVNGDTIRDVSTSQVIDLMRKTRGIINITILRKPRSPGPDTNSSDHQLGLT</sequence>
<feature type="compositionally biased region" description="Basic and acidic residues" evidence="1">
    <location>
        <begin position="949"/>
        <end position="959"/>
    </location>
</feature>
<feature type="region of interest" description="Disordered" evidence="1">
    <location>
        <begin position="1030"/>
        <end position="1117"/>
    </location>
</feature>
<feature type="compositionally biased region" description="Acidic residues" evidence="1">
    <location>
        <begin position="1031"/>
        <end position="1047"/>
    </location>
</feature>
<dbReference type="InterPro" id="IPR052074">
    <property type="entry name" value="NonRcpt_TyrProt_Phosphatase"/>
</dbReference>
<dbReference type="PROSITE" id="PS50106">
    <property type="entry name" value="PDZ"/>
    <property type="match status" value="3"/>
</dbReference>
<feature type="region of interest" description="Disordered" evidence="1">
    <location>
        <begin position="1218"/>
        <end position="1237"/>
    </location>
</feature>
<reference evidence="3" key="1">
    <citation type="submission" date="2021-06" db="EMBL/GenBank/DDBJ databases">
        <authorList>
            <person name="Hodson N. C."/>
            <person name="Mongue J. A."/>
            <person name="Jaron S. K."/>
        </authorList>
    </citation>
    <scope>NUCLEOTIDE SEQUENCE</scope>
</reference>
<proteinExistence type="predicted"/>
<dbReference type="Proteomes" id="UP000708208">
    <property type="component" value="Unassembled WGS sequence"/>
</dbReference>
<dbReference type="CDD" id="cd00136">
    <property type="entry name" value="PDZ_canonical"/>
    <property type="match status" value="1"/>
</dbReference>
<evidence type="ECO:0000313" key="3">
    <source>
        <dbReference type="EMBL" id="CAG7725378.1"/>
    </source>
</evidence>
<evidence type="ECO:0000259" key="2">
    <source>
        <dbReference type="PROSITE" id="PS50106"/>
    </source>
</evidence>
<accession>A0A8J2JWI7</accession>
<comment type="caution">
    <text evidence="3">The sequence shown here is derived from an EMBL/GenBank/DDBJ whole genome shotgun (WGS) entry which is preliminary data.</text>
</comment>
<feature type="compositionally biased region" description="Polar residues" evidence="1">
    <location>
        <begin position="162"/>
        <end position="184"/>
    </location>
</feature>
<name>A0A8J2JWI7_9HEXA</name>
<dbReference type="AlphaFoldDB" id="A0A8J2JWI7"/>
<feature type="compositionally biased region" description="Polar residues" evidence="1">
    <location>
        <begin position="1225"/>
        <end position="1237"/>
    </location>
</feature>
<feature type="region of interest" description="Disordered" evidence="1">
    <location>
        <begin position="786"/>
        <end position="880"/>
    </location>
</feature>
<protein>
    <recommendedName>
        <fullName evidence="2">PDZ domain-containing protein</fullName>
    </recommendedName>
</protein>
<feature type="compositionally biased region" description="Polar residues" evidence="1">
    <location>
        <begin position="815"/>
        <end position="845"/>
    </location>
</feature>
<feature type="region of interest" description="Disordered" evidence="1">
    <location>
        <begin position="725"/>
        <end position="773"/>
    </location>
</feature>